<feature type="coiled-coil region" evidence="1">
    <location>
        <begin position="51"/>
        <end position="107"/>
    </location>
</feature>
<feature type="compositionally biased region" description="Polar residues" evidence="2">
    <location>
        <begin position="1"/>
        <end position="25"/>
    </location>
</feature>
<dbReference type="SUPFAM" id="SSF58113">
    <property type="entry name" value="Apolipoprotein A-I"/>
    <property type="match status" value="1"/>
</dbReference>
<evidence type="ECO:0000256" key="1">
    <source>
        <dbReference type="SAM" id="Coils"/>
    </source>
</evidence>
<reference evidence="3" key="1">
    <citation type="submission" date="2024-02" db="EMBL/GenBank/DDBJ databases">
        <authorList>
            <consortium name="ELIXIR-Norway"/>
            <consortium name="Elixir Norway"/>
        </authorList>
    </citation>
    <scope>NUCLEOTIDE SEQUENCE</scope>
</reference>
<sequence length="130" mass="14724">MAETSPISSSFQEPQVDENANSPVNTDCEDQPDAPAVKGLNESRTELFTRVQNLKKDLQEWRGKLDTQVKTYREELGELRSTLNTEVEQLRVEFQELRNTLKKQLEITSGLARLEPDSLPSNNEHPATAL</sequence>
<name>A0ABP0TP12_9BRYO</name>
<dbReference type="EMBL" id="OZ019905">
    <property type="protein sequence ID" value="CAK9201414.1"/>
    <property type="molecule type" value="Genomic_DNA"/>
</dbReference>
<feature type="region of interest" description="Disordered" evidence="2">
    <location>
        <begin position="1"/>
        <end position="42"/>
    </location>
</feature>
<evidence type="ECO:0000256" key="2">
    <source>
        <dbReference type="SAM" id="MobiDB-lite"/>
    </source>
</evidence>
<keyword evidence="4" id="KW-1185">Reference proteome</keyword>
<organism evidence="3 4">
    <name type="scientific">Sphagnum troendelagicum</name>
    <dbReference type="NCBI Taxonomy" id="128251"/>
    <lineage>
        <taxon>Eukaryota</taxon>
        <taxon>Viridiplantae</taxon>
        <taxon>Streptophyta</taxon>
        <taxon>Embryophyta</taxon>
        <taxon>Bryophyta</taxon>
        <taxon>Sphagnophytina</taxon>
        <taxon>Sphagnopsida</taxon>
        <taxon>Sphagnales</taxon>
        <taxon>Sphagnaceae</taxon>
        <taxon>Sphagnum</taxon>
    </lineage>
</organism>
<dbReference type="PANTHER" id="PTHR34681">
    <property type="entry name" value="UVEAL AUTOANTIGEN WITH COILED-COIL/ANKYRIN"/>
    <property type="match status" value="1"/>
</dbReference>
<keyword evidence="1" id="KW-0175">Coiled coil</keyword>
<dbReference type="Proteomes" id="UP001497512">
    <property type="component" value="Chromosome 13"/>
</dbReference>
<dbReference type="PANTHER" id="PTHR34681:SF2">
    <property type="entry name" value="UVEAL AUTOANTIGEN WITH COILED-COIL_ANKYRIN"/>
    <property type="match status" value="1"/>
</dbReference>
<evidence type="ECO:0000313" key="4">
    <source>
        <dbReference type="Proteomes" id="UP001497512"/>
    </source>
</evidence>
<accession>A0ABP0TP12</accession>
<proteinExistence type="predicted"/>
<protein>
    <submittedName>
        <fullName evidence="3">Uncharacterized protein</fullName>
    </submittedName>
</protein>
<dbReference type="Gene3D" id="1.20.58.130">
    <property type="match status" value="1"/>
</dbReference>
<gene>
    <name evidence="3" type="ORF">CSSPTR1EN2_LOCUS5895</name>
</gene>
<evidence type="ECO:0000313" key="3">
    <source>
        <dbReference type="EMBL" id="CAK9201414.1"/>
    </source>
</evidence>